<dbReference type="EMBL" id="JANAKD010001560">
    <property type="protein sequence ID" value="KAJ3478269.1"/>
    <property type="molecule type" value="Genomic_DNA"/>
</dbReference>
<sequence>MDQSRPHVDVNLWGDTFWLVHDTLSSNGIPKDHPFLSQNVLRFHVDALTHANFKWSQNSTENEHQDAGPKNQWFLVIEGDTLQACLSMQPCENRRTGALGTLTLQIMECYTTVPFDLLCRQTYVCEREHLTTKAVLETAFFNGWHKYEMVTAPSGFLHGRRHHM</sequence>
<name>A0ACC1QL06_9HYPO</name>
<protein>
    <submittedName>
        <fullName evidence="1">Uncharacterized protein</fullName>
    </submittedName>
</protein>
<evidence type="ECO:0000313" key="1">
    <source>
        <dbReference type="EMBL" id="KAJ3478269.1"/>
    </source>
</evidence>
<evidence type="ECO:0000313" key="2">
    <source>
        <dbReference type="Proteomes" id="UP001148737"/>
    </source>
</evidence>
<comment type="caution">
    <text evidence="1">The sequence shown here is derived from an EMBL/GenBank/DDBJ whole genome shotgun (WGS) entry which is preliminary data.</text>
</comment>
<keyword evidence="2" id="KW-1185">Reference proteome</keyword>
<reference evidence="1" key="1">
    <citation type="submission" date="2022-07" db="EMBL/GenBank/DDBJ databases">
        <title>Genome Sequence of Lecanicillium saksenae.</title>
        <authorList>
            <person name="Buettner E."/>
        </authorList>
    </citation>
    <scope>NUCLEOTIDE SEQUENCE</scope>
    <source>
        <strain evidence="1">VT-O1</strain>
    </source>
</reference>
<gene>
    <name evidence="1" type="ORF">NLG97_g8627</name>
</gene>
<dbReference type="Proteomes" id="UP001148737">
    <property type="component" value="Unassembled WGS sequence"/>
</dbReference>
<proteinExistence type="predicted"/>
<accession>A0ACC1QL06</accession>
<organism evidence="1 2">
    <name type="scientific">Lecanicillium saksenae</name>
    <dbReference type="NCBI Taxonomy" id="468837"/>
    <lineage>
        <taxon>Eukaryota</taxon>
        <taxon>Fungi</taxon>
        <taxon>Dikarya</taxon>
        <taxon>Ascomycota</taxon>
        <taxon>Pezizomycotina</taxon>
        <taxon>Sordariomycetes</taxon>
        <taxon>Hypocreomycetidae</taxon>
        <taxon>Hypocreales</taxon>
        <taxon>Cordycipitaceae</taxon>
        <taxon>Lecanicillium</taxon>
    </lineage>
</organism>